<dbReference type="OrthoDB" id="10004157at2"/>
<evidence type="ECO:0000313" key="2">
    <source>
        <dbReference type="Proteomes" id="UP000320806"/>
    </source>
</evidence>
<dbReference type="EMBL" id="VFMO01000001">
    <property type="protein sequence ID" value="TQJ14708.1"/>
    <property type="molecule type" value="Genomic_DNA"/>
</dbReference>
<reference evidence="1 2" key="1">
    <citation type="submission" date="2019-06" db="EMBL/GenBank/DDBJ databases">
        <title>Sequencing the genomes of 1000 actinobacteria strains.</title>
        <authorList>
            <person name="Klenk H.-P."/>
        </authorList>
    </citation>
    <scope>NUCLEOTIDE SEQUENCE [LARGE SCALE GENOMIC DNA]</scope>
    <source>
        <strain evidence="1 2">DSM 19828</strain>
    </source>
</reference>
<accession>A0A542EH92</accession>
<proteinExistence type="predicted"/>
<evidence type="ECO:0000313" key="1">
    <source>
        <dbReference type="EMBL" id="TQJ14708.1"/>
    </source>
</evidence>
<dbReference type="RefSeq" id="WP_141928484.1">
    <property type="nucleotide sequence ID" value="NZ_BAABCI010000032.1"/>
</dbReference>
<keyword evidence="2" id="KW-1185">Reference proteome</keyword>
<sequence length="371" mass="39582">MPSTYAEEMRDLSLAEVAAGRKPLRRTEFGGTTKTTTGCTDILVEIGRRGIDPSVVAATESITETGPKSIRLVFPSNVEVAALCARLHKSGRDGLEHIVNVSTSFAVSSRCVVLTRALEQAYWLPAGAPNTIAVWRAILGIAPGVSSADALTRLAAMVTPSPQEDPNRTVIVSDTGSEVKYKSWTEALLDYMARIELCSLDEVKFARTTNAAAQQYRASCQVAEHWTAALSLDPSGRAELIESGHCVEVELPQDRSGNLVLPLADEHTACKIKAGNAVRIVGQPGDPVVNATVTDIDYINDRLELTVRPSRGSKIVLDRMPAEVILAPAPFGSVGMPPNSASKWGTKWSSSPALDAIDMPVDLLLAGAPTQ</sequence>
<dbReference type="Proteomes" id="UP000320806">
    <property type="component" value="Unassembled WGS sequence"/>
</dbReference>
<gene>
    <name evidence="1" type="ORF">FB459_2208</name>
</gene>
<organism evidence="1 2">
    <name type="scientific">Yimella lutea</name>
    <dbReference type="NCBI Taxonomy" id="587872"/>
    <lineage>
        <taxon>Bacteria</taxon>
        <taxon>Bacillati</taxon>
        <taxon>Actinomycetota</taxon>
        <taxon>Actinomycetes</taxon>
        <taxon>Micrococcales</taxon>
        <taxon>Dermacoccaceae</taxon>
        <taxon>Yimella</taxon>
    </lineage>
</organism>
<protein>
    <submittedName>
        <fullName evidence="1">Uncharacterized protein</fullName>
    </submittedName>
</protein>
<dbReference type="AlphaFoldDB" id="A0A542EH92"/>
<comment type="caution">
    <text evidence="1">The sequence shown here is derived from an EMBL/GenBank/DDBJ whole genome shotgun (WGS) entry which is preliminary data.</text>
</comment>
<name>A0A542EH92_9MICO</name>